<keyword evidence="4" id="KW-1185">Reference proteome</keyword>
<feature type="domain" description="DUF7223" evidence="2">
    <location>
        <begin position="276"/>
        <end position="437"/>
    </location>
</feature>
<accession>A0A4Y7SKN3</accession>
<evidence type="ECO:0000313" key="3">
    <source>
        <dbReference type="EMBL" id="TEB22385.1"/>
    </source>
</evidence>
<feature type="chain" id="PRO_5021424721" description="DUF7223 domain-containing protein" evidence="1">
    <location>
        <begin position="18"/>
        <end position="599"/>
    </location>
</feature>
<sequence>MLSSTFILLSVLGTVYGAANDWSQPCLSGVCFYDLPASGGSASGTLKIWGSEEAITDITAAAGWDIIDCQKDTLSQDIRLVCTGDDASCAHLYQNIGAVGKIARLPERCGENAFARISRAWVPEDQSIPENIARRLVKRNGVQPEVKALHIDADFSALDEAKAGPVNFAIQAANVPGADVAALEAASPGAREKRQFGFIKKAIKAVTSLNKVSVDKSQTLPPVSVNRTFNVIDETLSCPPVEGRLKIDVTAQAEAVAAIGVAAEGTIIPPKISGFAITTTLTADLNGALIMNGALSGSIDSDKINLFEVGIPGLSFPGILTIGPSFRIDAQAGAQLDVNADVTVGISYKVDKATLVFPPQSGQDNSGAVKLKHTPLKLSVSPSAKATGSVSAHLIPSLNLGISALGGVADATVFLELDASAKMQLTLQAQASAATTVNGLTRSRARASAPRSIGSDDVLVTEVLAARDAKLGSLSLLSERDLDARQAGASFGGCFSINAGLGVNAGANAEFFGLFDTGTKVPLFNREFELLKRCFGNQQQQRRALRFNRSLGSENAALHLLAPWARLEKRALVCPAPEAQGELVPLVEGVVPATSIKAV</sequence>
<keyword evidence="1" id="KW-0732">Signal</keyword>
<dbReference type="InterPro" id="IPR055647">
    <property type="entry name" value="DUF7223"/>
</dbReference>
<proteinExistence type="predicted"/>
<evidence type="ECO:0000259" key="2">
    <source>
        <dbReference type="Pfam" id="PF23865"/>
    </source>
</evidence>
<name>A0A4Y7SKN3_COPMI</name>
<comment type="caution">
    <text evidence="3">The sequence shown here is derived from an EMBL/GenBank/DDBJ whole genome shotgun (WGS) entry which is preliminary data.</text>
</comment>
<dbReference type="Proteomes" id="UP000298030">
    <property type="component" value="Unassembled WGS sequence"/>
</dbReference>
<dbReference type="EMBL" id="QPFP01000092">
    <property type="protein sequence ID" value="TEB22385.1"/>
    <property type="molecule type" value="Genomic_DNA"/>
</dbReference>
<organism evidence="3 4">
    <name type="scientific">Coprinellus micaceus</name>
    <name type="common">Glistening ink-cap mushroom</name>
    <name type="synonym">Coprinus micaceus</name>
    <dbReference type="NCBI Taxonomy" id="71717"/>
    <lineage>
        <taxon>Eukaryota</taxon>
        <taxon>Fungi</taxon>
        <taxon>Dikarya</taxon>
        <taxon>Basidiomycota</taxon>
        <taxon>Agaricomycotina</taxon>
        <taxon>Agaricomycetes</taxon>
        <taxon>Agaricomycetidae</taxon>
        <taxon>Agaricales</taxon>
        <taxon>Agaricineae</taxon>
        <taxon>Psathyrellaceae</taxon>
        <taxon>Coprinellus</taxon>
    </lineage>
</organism>
<feature type="signal peptide" evidence="1">
    <location>
        <begin position="1"/>
        <end position="17"/>
    </location>
</feature>
<dbReference type="STRING" id="71717.A0A4Y7SKN3"/>
<protein>
    <recommendedName>
        <fullName evidence="2">DUF7223 domain-containing protein</fullName>
    </recommendedName>
</protein>
<dbReference type="AlphaFoldDB" id="A0A4Y7SKN3"/>
<evidence type="ECO:0000256" key="1">
    <source>
        <dbReference type="SAM" id="SignalP"/>
    </source>
</evidence>
<gene>
    <name evidence="3" type="ORF">FA13DRAFT_1741041</name>
</gene>
<reference evidence="3 4" key="1">
    <citation type="journal article" date="2019" name="Nat. Ecol. Evol.">
        <title>Megaphylogeny resolves global patterns of mushroom evolution.</title>
        <authorList>
            <person name="Varga T."/>
            <person name="Krizsan K."/>
            <person name="Foldi C."/>
            <person name="Dima B."/>
            <person name="Sanchez-Garcia M."/>
            <person name="Sanchez-Ramirez S."/>
            <person name="Szollosi G.J."/>
            <person name="Szarkandi J.G."/>
            <person name="Papp V."/>
            <person name="Albert L."/>
            <person name="Andreopoulos W."/>
            <person name="Angelini C."/>
            <person name="Antonin V."/>
            <person name="Barry K.W."/>
            <person name="Bougher N.L."/>
            <person name="Buchanan P."/>
            <person name="Buyck B."/>
            <person name="Bense V."/>
            <person name="Catcheside P."/>
            <person name="Chovatia M."/>
            <person name="Cooper J."/>
            <person name="Damon W."/>
            <person name="Desjardin D."/>
            <person name="Finy P."/>
            <person name="Geml J."/>
            <person name="Haridas S."/>
            <person name="Hughes K."/>
            <person name="Justo A."/>
            <person name="Karasinski D."/>
            <person name="Kautmanova I."/>
            <person name="Kiss B."/>
            <person name="Kocsube S."/>
            <person name="Kotiranta H."/>
            <person name="LaButti K.M."/>
            <person name="Lechner B.E."/>
            <person name="Liimatainen K."/>
            <person name="Lipzen A."/>
            <person name="Lukacs Z."/>
            <person name="Mihaltcheva S."/>
            <person name="Morgado L.N."/>
            <person name="Niskanen T."/>
            <person name="Noordeloos M.E."/>
            <person name="Ohm R.A."/>
            <person name="Ortiz-Santana B."/>
            <person name="Ovrebo C."/>
            <person name="Racz N."/>
            <person name="Riley R."/>
            <person name="Savchenko A."/>
            <person name="Shiryaev A."/>
            <person name="Soop K."/>
            <person name="Spirin V."/>
            <person name="Szebenyi C."/>
            <person name="Tomsovsky M."/>
            <person name="Tulloss R.E."/>
            <person name="Uehling J."/>
            <person name="Grigoriev I.V."/>
            <person name="Vagvolgyi C."/>
            <person name="Papp T."/>
            <person name="Martin F.M."/>
            <person name="Miettinen O."/>
            <person name="Hibbett D.S."/>
            <person name="Nagy L.G."/>
        </authorList>
    </citation>
    <scope>NUCLEOTIDE SEQUENCE [LARGE SCALE GENOMIC DNA]</scope>
    <source>
        <strain evidence="3 4">FP101781</strain>
    </source>
</reference>
<dbReference type="Pfam" id="PF23865">
    <property type="entry name" value="DUF7223"/>
    <property type="match status" value="1"/>
</dbReference>
<evidence type="ECO:0000313" key="4">
    <source>
        <dbReference type="Proteomes" id="UP000298030"/>
    </source>
</evidence>
<dbReference type="OrthoDB" id="73875at2759"/>